<keyword evidence="1" id="KW-0812">Transmembrane</keyword>
<gene>
    <name evidence="2" type="ORF">Q3V30_04235</name>
</gene>
<accession>A0AA50DKJ9</accession>
<dbReference type="RefSeq" id="WP_306210776.1">
    <property type="nucleotide sequence ID" value="NZ_CP132353.1"/>
</dbReference>
<organism evidence="2 3">
    <name type="scientific">Erwinia pyri</name>
    <dbReference type="NCBI Taxonomy" id="3062598"/>
    <lineage>
        <taxon>Bacteria</taxon>
        <taxon>Pseudomonadati</taxon>
        <taxon>Pseudomonadota</taxon>
        <taxon>Gammaproteobacteria</taxon>
        <taxon>Enterobacterales</taxon>
        <taxon>Erwiniaceae</taxon>
        <taxon>Erwinia</taxon>
    </lineage>
</organism>
<protein>
    <submittedName>
        <fullName evidence="2">Uncharacterized protein</fullName>
    </submittedName>
</protein>
<keyword evidence="1" id="KW-1133">Transmembrane helix</keyword>
<reference evidence="2 3" key="1">
    <citation type="submission" date="2023-07" db="EMBL/GenBank/DDBJ databases">
        <title>Pathogenic bacteria of pear tree diseases.</title>
        <authorList>
            <person name="Zhang Z."/>
            <person name="He L."/>
            <person name="Huang R."/>
        </authorList>
    </citation>
    <scope>NUCLEOTIDE SEQUENCE [LARGE SCALE GENOMIC DNA]</scope>
    <source>
        <strain evidence="2 3">DE2</strain>
    </source>
</reference>
<keyword evidence="1" id="KW-0472">Membrane</keyword>
<dbReference type="Proteomes" id="UP001228139">
    <property type="component" value="Chromosome"/>
</dbReference>
<evidence type="ECO:0000256" key="1">
    <source>
        <dbReference type="SAM" id="Phobius"/>
    </source>
</evidence>
<feature type="transmembrane region" description="Helical" evidence="1">
    <location>
        <begin position="45"/>
        <end position="65"/>
    </location>
</feature>
<sequence length="242" mass="28680">MLKYWLAWGSLFALLMVFMGSIPFSPFEKWWFTANFMSNVGIIKAFLSVLILCLVAYLLIIGAAYKRYSFRIEQLNFGGINVLFDNSDILFKKTIKNYLDTKRSLFKLDAHHDAFDEVLNSYFECYNFIRTEIRILNLKRQRDRELYNIANEALKVLNVFLTEHQNNYRRWHKYVSEKDSVLTHDKNNNGDFISLPYHLTPIGTVQIHYYHFNKILDGFSNVNKFFSGDFAIKFNVNLKKWS</sequence>
<name>A0AA50DKJ9_9GAMM</name>
<dbReference type="EMBL" id="CP132353">
    <property type="protein sequence ID" value="WLS79724.1"/>
    <property type="molecule type" value="Genomic_DNA"/>
</dbReference>
<keyword evidence="3" id="KW-1185">Reference proteome</keyword>
<dbReference type="KEGG" id="epi:Q3V30_04235"/>
<proteinExistence type="predicted"/>
<evidence type="ECO:0000313" key="3">
    <source>
        <dbReference type="Proteomes" id="UP001228139"/>
    </source>
</evidence>
<evidence type="ECO:0000313" key="2">
    <source>
        <dbReference type="EMBL" id="WLS79724.1"/>
    </source>
</evidence>
<feature type="transmembrane region" description="Helical" evidence="1">
    <location>
        <begin position="5"/>
        <end position="25"/>
    </location>
</feature>
<dbReference type="AlphaFoldDB" id="A0AA50DKJ9"/>